<dbReference type="InterPro" id="IPR000700">
    <property type="entry name" value="PAS-assoc_C"/>
</dbReference>
<feature type="domain" description="PAC" evidence="7">
    <location>
        <begin position="492"/>
        <end position="544"/>
    </location>
</feature>
<dbReference type="InterPro" id="IPR000014">
    <property type="entry name" value="PAS"/>
</dbReference>
<dbReference type="Gene3D" id="3.30.450.40">
    <property type="match status" value="1"/>
</dbReference>
<evidence type="ECO:0000256" key="3">
    <source>
        <dbReference type="ARBA" id="ARBA00022553"/>
    </source>
</evidence>
<name>A0A521FDQ1_9BACT</name>
<feature type="domain" description="PAS" evidence="6">
    <location>
        <begin position="1"/>
        <end position="62"/>
    </location>
</feature>
<protein>
    <recommendedName>
        <fullName evidence="2">histidine kinase</fullName>
        <ecNumber evidence="2">2.7.13.3</ecNumber>
    </recommendedName>
</protein>
<dbReference type="GO" id="GO:0004673">
    <property type="term" value="F:protein histidine kinase activity"/>
    <property type="evidence" value="ECO:0007669"/>
    <property type="project" value="UniProtKB-EC"/>
</dbReference>
<feature type="domain" description="PAS" evidence="6">
    <location>
        <begin position="545"/>
        <end position="606"/>
    </location>
</feature>
<evidence type="ECO:0000259" key="7">
    <source>
        <dbReference type="PROSITE" id="PS50113"/>
    </source>
</evidence>
<dbReference type="SMART" id="SM00086">
    <property type="entry name" value="PAC"/>
    <property type="match status" value="3"/>
</dbReference>
<dbReference type="Pfam" id="PF13426">
    <property type="entry name" value="PAS_9"/>
    <property type="match status" value="2"/>
</dbReference>
<dbReference type="EC" id="2.7.13.3" evidence="2"/>
<dbReference type="InterPro" id="IPR029016">
    <property type="entry name" value="GAF-like_dom_sf"/>
</dbReference>
<evidence type="ECO:0000256" key="4">
    <source>
        <dbReference type="ARBA" id="ARBA00022679"/>
    </source>
</evidence>
<dbReference type="Pfam" id="PF13185">
    <property type="entry name" value="GAF_2"/>
    <property type="match status" value="1"/>
</dbReference>
<dbReference type="SUPFAM" id="SSF55785">
    <property type="entry name" value="PYP-like sensor domain (PAS domain)"/>
    <property type="match status" value="4"/>
</dbReference>
<evidence type="ECO:0000313" key="8">
    <source>
        <dbReference type="EMBL" id="SMO94134.1"/>
    </source>
</evidence>
<dbReference type="Gene3D" id="3.30.450.20">
    <property type="entry name" value="PAS domain"/>
    <property type="match status" value="4"/>
</dbReference>
<dbReference type="InterPro" id="IPR003018">
    <property type="entry name" value="GAF"/>
</dbReference>
<dbReference type="AlphaFoldDB" id="A0A521FDQ1"/>
<dbReference type="Pfam" id="PF08447">
    <property type="entry name" value="PAS_3"/>
    <property type="match status" value="2"/>
</dbReference>
<feature type="domain" description="PAC" evidence="7">
    <location>
        <begin position="64"/>
        <end position="116"/>
    </location>
</feature>
<dbReference type="InterPro" id="IPR013655">
    <property type="entry name" value="PAS_fold_3"/>
</dbReference>
<evidence type="ECO:0000313" key="9">
    <source>
        <dbReference type="Proteomes" id="UP000317593"/>
    </source>
</evidence>
<evidence type="ECO:0000256" key="5">
    <source>
        <dbReference type="ARBA" id="ARBA00022777"/>
    </source>
</evidence>
<evidence type="ECO:0000256" key="2">
    <source>
        <dbReference type="ARBA" id="ARBA00012438"/>
    </source>
</evidence>
<keyword evidence="9" id="KW-1185">Reference proteome</keyword>
<comment type="catalytic activity">
    <reaction evidence="1">
        <text>ATP + protein L-histidine = ADP + protein N-phospho-L-histidine.</text>
        <dbReference type="EC" id="2.7.13.3"/>
    </reaction>
</comment>
<reference evidence="8 9" key="1">
    <citation type="submission" date="2017-05" db="EMBL/GenBank/DDBJ databases">
        <authorList>
            <person name="Varghese N."/>
            <person name="Submissions S."/>
        </authorList>
    </citation>
    <scope>NUCLEOTIDE SEQUENCE [LARGE SCALE GENOMIC DNA]</scope>
    <source>
        <strain evidence="8 9">DSM 21194</strain>
    </source>
</reference>
<keyword evidence="3" id="KW-0597">Phosphoprotein</keyword>
<dbReference type="CDD" id="cd00130">
    <property type="entry name" value="PAS"/>
    <property type="match status" value="4"/>
</dbReference>
<organism evidence="8 9">
    <name type="scientific">Fodinibius sediminis</name>
    <dbReference type="NCBI Taxonomy" id="1214077"/>
    <lineage>
        <taxon>Bacteria</taxon>
        <taxon>Pseudomonadati</taxon>
        <taxon>Balneolota</taxon>
        <taxon>Balneolia</taxon>
        <taxon>Balneolales</taxon>
        <taxon>Balneolaceae</taxon>
        <taxon>Fodinibius</taxon>
    </lineage>
</organism>
<dbReference type="SMART" id="SM00091">
    <property type="entry name" value="PAS"/>
    <property type="match status" value="4"/>
</dbReference>
<dbReference type="InterPro" id="IPR001610">
    <property type="entry name" value="PAC"/>
</dbReference>
<dbReference type="PROSITE" id="PS50113">
    <property type="entry name" value="PAC"/>
    <property type="match status" value="3"/>
</dbReference>
<feature type="domain" description="PAS" evidence="6">
    <location>
        <begin position="419"/>
        <end position="489"/>
    </location>
</feature>
<dbReference type="EMBL" id="FXTH01000030">
    <property type="protein sequence ID" value="SMO94134.1"/>
    <property type="molecule type" value="Genomic_DNA"/>
</dbReference>
<evidence type="ECO:0000256" key="1">
    <source>
        <dbReference type="ARBA" id="ARBA00000085"/>
    </source>
</evidence>
<dbReference type="SUPFAM" id="SSF55781">
    <property type="entry name" value="GAF domain-like"/>
    <property type="match status" value="1"/>
</dbReference>
<dbReference type="NCBIfam" id="TIGR00229">
    <property type="entry name" value="sensory_box"/>
    <property type="match status" value="4"/>
</dbReference>
<sequence>TSDFVGLVDTEGNIHYMNPSGRKMLGLTDNQDIIGTNLAKFHPEDTIRFLQNEVLPKATEEGVWKGELTFQTAKGKNIPTSTVMTAHKDTSGKIEYFSTISRDISEEKRTLATLEKEQHKLELAMLAGDVGFWHYHPPKRHLDISHRWLQEKLGYSKSRLQDPEIWLEIIHNDDLERVLEHFNQTKNGNANIFEEDLRLKKQDGTYLWIHSRAKVIRRDQANEVKEISGIHVDIDERKRIELELRQEQSLQNLLRDIRHNIEHFENIEEALEESLKNICDYINWPFAHIYTFDEEKELLETAGVWHLEASNKTPFVEASLKTTFYPGEGLVGKVYDENIPYWVKTLQEFPDYKRRKSVAEVFSSCICIPVKGDPSAVIEFYHSESVDRDQQVLNHLMVIAKQLGYLLERRKSRKEIADRERKFRYLAENATDKVAIYDAEANCVYASPSTETLLGYTPEEYLEKDIIGLVHPDDRPAIRTNITALLEGKGKERITYRLKHKDGHYIWVENNLNPLYDKDGSVIEIHSAARDISDRVKYQQDLQYEKEFTDKALNSLPGLFYVLDKDGNYVRLNEGFVEEVGYTREEIKQMNPLEFYHEEDHQRISE</sequence>
<dbReference type="PANTHER" id="PTHR43304:SF1">
    <property type="entry name" value="PAC DOMAIN-CONTAINING PROTEIN"/>
    <property type="match status" value="1"/>
</dbReference>
<proteinExistence type="predicted"/>
<keyword evidence="4" id="KW-0808">Transferase</keyword>
<dbReference type="InterPro" id="IPR052162">
    <property type="entry name" value="Sensor_kinase/Photoreceptor"/>
</dbReference>
<feature type="non-terminal residue" evidence="8">
    <location>
        <position position="606"/>
    </location>
</feature>
<feature type="domain" description="PAC" evidence="7">
    <location>
        <begin position="193"/>
        <end position="246"/>
    </location>
</feature>
<feature type="non-terminal residue" evidence="8">
    <location>
        <position position="1"/>
    </location>
</feature>
<dbReference type="InterPro" id="IPR035965">
    <property type="entry name" value="PAS-like_dom_sf"/>
</dbReference>
<keyword evidence="5" id="KW-0418">Kinase</keyword>
<gene>
    <name evidence="8" type="ORF">SAMN06265218_13012</name>
</gene>
<dbReference type="RefSeq" id="WP_185958498.1">
    <property type="nucleotide sequence ID" value="NZ_FXTH01000030.1"/>
</dbReference>
<dbReference type="Proteomes" id="UP000317593">
    <property type="component" value="Unassembled WGS sequence"/>
</dbReference>
<dbReference type="PROSITE" id="PS50112">
    <property type="entry name" value="PAS"/>
    <property type="match status" value="3"/>
</dbReference>
<dbReference type="PANTHER" id="PTHR43304">
    <property type="entry name" value="PHYTOCHROME-LIKE PROTEIN CPH1"/>
    <property type="match status" value="1"/>
</dbReference>
<evidence type="ECO:0000259" key="6">
    <source>
        <dbReference type="PROSITE" id="PS50112"/>
    </source>
</evidence>
<accession>A0A521FDQ1</accession>